<reference evidence="3 4" key="1">
    <citation type="submission" date="2016-07" db="EMBL/GenBank/DDBJ databases">
        <title>Complete genome sequence of the Lentzea guizhouensis DHS C013.</title>
        <authorList>
            <person name="Cao C."/>
        </authorList>
    </citation>
    <scope>NUCLEOTIDE SEQUENCE [LARGE SCALE GENOMIC DNA]</scope>
    <source>
        <strain evidence="3 4">DHS C013</strain>
    </source>
</reference>
<protein>
    <recommendedName>
        <fullName evidence="2">Ricin B lectin domain-containing protein</fullName>
    </recommendedName>
</protein>
<dbReference type="STRING" id="1586287.BBK82_18235"/>
<dbReference type="Gene3D" id="2.80.10.50">
    <property type="match status" value="2"/>
</dbReference>
<dbReference type="InterPro" id="IPR035992">
    <property type="entry name" value="Ricin_B-like_lectins"/>
</dbReference>
<dbReference type="CDD" id="cd00161">
    <property type="entry name" value="beta-trefoil_Ricin-like"/>
    <property type="match status" value="2"/>
</dbReference>
<sequence>MRGVTALAVTITLASGLFATPALAAPPGVDASAPLGVSTVSFNAALVSDFDQKLAAASTISASVTSREARMADLNFVIWIYNNAPRDSAIKREALKALTNETDENACYNFIVTGIHLAFREDVRAIPIMDERHRQRLRATDLIGWMNVDRYYLDTNLSEFVTKLFINTNGTENPEIKARAAAVLTNTSTDEQRQKFVTEGIFAAYELDVQRRIEAAQRESAENKAREDMLKARADAWRVAAQAELTTSLKVMTDNDFTWEVYRSPLARKFVKAAAQSALDSHDAAVVKAFIFTGVHTAHQRDVAEEDAIRAAETEKQIKEILDLAKRDGYLPNVVAAATAALAGDLKARNEFLNLGRSEAAKRDQIKPRHELVVELQGKASGRCAQIAGVDAQAIEHGQYNELWDCIRPAPKQVWALKQVATNEYLLMNGNSRQCMDGHSDLLRQYPCDANNGYHRWSFLENSDGSYQIKNVGTGKFVTVRDSQTPNATPITTYGNTNDGHQRWRLIDLVHRSDVAAVTVGRYQLKGVQSGRCLQTAGLWETPGQGALANLAGMELWDCVGGGKMAWDLIDLGGKRYALKNVMSGKCLDVKNGVQLNGSQLIQYDCHHGDTEQFAFSSQPDGSYVLESVLASKAADAIGNAVQNGAAVGIWDVNGTSNQRWTLHVI</sequence>
<organism evidence="3 4">
    <name type="scientific">Lentzea guizhouensis</name>
    <dbReference type="NCBI Taxonomy" id="1586287"/>
    <lineage>
        <taxon>Bacteria</taxon>
        <taxon>Bacillati</taxon>
        <taxon>Actinomycetota</taxon>
        <taxon>Actinomycetes</taxon>
        <taxon>Pseudonocardiales</taxon>
        <taxon>Pseudonocardiaceae</taxon>
        <taxon>Lentzea</taxon>
    </lineage>
</organism>
<keyword evidence="4" id="KW-1185">Reference proteome</keyword>
<feature type="domain" description="Ricin B lectin" evidence="2">
    <location>
        <begin position="369"/>
        <end position="507"/>
    </location>
</feature>
<feature type="domain" description="Ricin B lectin" evidence="2">
    <location>
        <begin position="521"/>
        <end position="664"/>
    </location>
</feature>
<dbReference type="Proteomes" id="UP000093053">
    <property type="component" value="Chromosome"/>
</dbReference>
<evidence type="ECO:0000313" key="3">
    <source>
        <dbReference type="EMBL" id="ANZ37707.1"/>
    </source>
</evidence>
<evidence type="ECO:0000313" key="4">
    <source>
        <dbReference type="Proteomes" id="UP000093053"/>
    </source>
</evidence>
<dbReference type="SMART" id="SM00458">
    <property type="entry name" value="RICIN"/>
    <property type="match status" value="2"/>
</dbReference>
<dbReference type="EMBL" id="CP016793">
    <property type="protein sequence ID" value="ANZ37707.1"/>
    <property type="molecule type" value="Genomic_DNA"/>
</dbReference>
<dbReference type="InterPro" id="IPR000772">
    <property type="entry name" value="Ricin_B_lectin"/>
</dbReference>
<proteinExistence type="predicted"/>
<keyword evidence="1" id="KW-0732">Signal</keyword>
<name>A0A1B2HJ15_9PSEU</name>
<feature type="chain" id="PRO_5008538181" description="Ricin B lectin domain-containing protein" evidence="1">
    <location>
        <begin position="25"/>
        <end position="666"/>
    </location>
</feature>
<gene>
    <name evidence="3" type="ORF">BBK82_18235</name>
</gene>
<dbReference type="SUPFAM" id="SSF50370">
    <property type="entry name" value="Ricin B-like lectins"/>
    <property type="match status" value="2"/>
</dbReference>
<dbReference type="Pfam" id="PF14200">
    <property type="entry name" value="RicinB_lectin_2"/>
    <property type="match status" value="3"/>
</dbReference>
<evidence type="ECO:0000256" key="1">
    <source>
        <dbReference type="SAM" id="SignalP"/>
    </source>
</evidence>
<feature type="signal peptide" evidence="1">
    <location>
        <begin position="1"/>
        <end position="24"/>
    </location>
</feature>
<dbReference type="PROSITE" id="PS50231">
    <property type="entry name" value="RICIN_B_LECTIN"/>
    <property type="match status" value="2"/>
</dbReference>
<accession>A0A1B2HJ15</accession>
<dbReference type="AlphaFoldDB" id="A0A1B2HJ15"/>
<evidence type="ECO:0000259" key="2">
    <source>
        <dbReference type="SMART" id="SM00458"/>
    </source>
</evidence>
<dbReference type="KEGG" id="led:BBK82_18235"/>